<evidence type="ECO:0008006" key="8">
    <source>
        <dbReference type="Google" id="ProtNLM"/>
    </source>
</evidence>
<dbReference type="FunFam" id="4.10.830.10:FF:000002">
    <property type="entry name" value="40S ribosomal protein S29"/>
    <property type="match status" value="1"/>
</dbReference>
<evidence type="ECO:0000256" key="1">
    <source>
        <dbReference type="ARBA" id="ARBA00001947"/>
    </source>
</evidence>
<dbReference type="AlphaFoldDB" id="A0A8H6BAY7"/>
<comment type="caution">
    <text evidence="6">The sequence shown here is derived from an EMBL/GenBank/DDBJ whole genome shotgun (WGS) entry which is preliminary data.</text>
</comment>
<keyword evidence="4" id="KW-0689">Ribosomal protein</keyword>
<dbReference type="InterPro" id="IPR039744">
    <property type="entry name" value="RIbosomal_uS14_euk_arc"/>
</dbReference>
<comment type="cofactor">
    <cofactor evidence="1">
        <name>Zn(2+)</name>
        <dbReference type="ChEBI" id="CHEBI:29105"/>
    </cofactor>
</comment>
<organism evidence="6 7">
    <name type="scientific">Dekkera bruxellensis</name>
    <name type="common">Brettanomyces custersii</name>
    <dbReference type="NCBI Taxonomy" id="5007"/>
    <lineage>
        <taxon>Eukaryota</taxon>
        <taxon>Fungi</taxon>
        <taxon>Dikarya</taxon>
        <taxon>Ascomycota</taxon>
        <taxon>Saccharomycotina</taxon>
        <taxon>Pichiomycetes</taxon>
        <taxon>Pichiales</taxon>
        <taxon>Pichiaceae</taxon>
        <taxon>Brettanomyces</taxon>
    </lineage>
</organism>
<dbReference type="Pfam" id="PF00253">
    <property type="entry name" value="Ribosomal_S14"/>
    <property type="match status" value="1"/>
</dbReference>
<gene>
    <name evidence="6" type="ORF">HII12_004116</name>
</gene>
<sequence>MIRQEIQWIIEIIRRYQQRAVCNSSVKFYQFKEYFTIQSCKLSNEYDTQVEESYTNIQISLQNMAHANVWYSHPRNNGKGARQCRICASRSGLIRKYGLNICRQCFREKADDIGFHKLR</sequence>
<evidence type="ECO:0000313" key="6">
    <source>
        <dbReference type="EMBL" id="KAF6008368.1"/>
    </source>
</evidence>
<dbReference type="InterPro" id="IPR001209">
    <property type="entry name" value="Ribosomal_uS14"/>
</dbReference>
<dbReference type="EMBL" id="JABCYN010000036">
    <property type="protein sequence ID" value="KAF6008368.1"/>
    <property type="molecule type" value="Genomic_DNA"/>
</dbReference>
<comment type="similarity">
    <text evidence="2">Belongs to the universal ribosomal protein uS14 family.</text>
</comment>
<evidence type="ECO:0000256" key="4">
    <source>
        <dbReference type="ARBA" id="ARBA00022980"/>
    </source>
</evidence>
<keyword evidence="3" id="KW-0862">Zinc</keyword>
<name>A0A8H6BAY7_DEKBR</name>
<evidence type="ECO:0000256" key="2">
    <source>
        <dbReference type="ARBA" id="ARBA00009083"/>
    </source>
</evidence>
<dbReference type="PANTHER" id="PTHR12010">
    <property type="entry name" value="40S RIBOSOMAL PROTEIN S29"/>
    <property type="match status" value="1"/>
</dbReference>
<dbReference type="InterPro" id="IPR043140">
    <property type="entry name" value="Ribosomal_uS14_sf"/>
</dbReference>
<evidence type="ECO:0000256" key="3">
    <source>
        <dbReference type="ARBA" id="ARBA00022833"/>
    </source>
</evidence>
<reference evidence="6 7" key="1">
    <citation type="journal article" date="2020" name="Appl. Microbiol. Biotechnol.">
        <title>Targeted gene deletion in Brettanomyces bruxellensis with an expression-free CRISPR-Cas9 system.</title>
        <authorList>
            <person name="Varela C."/>
            <person name="Bartel C."/>
            <person name="Onetto C."/>
            <person name="Borneman A."/>
        </authorList>
    </citation>
    <scope>NUCLEOTIDE SEQUENCE [LARGE SCALE GENOMIC DNA]</scope>
    <source>
        <strain evidence="6 7">AWRI1613</strain>
    </source>
</reference>
<dbReference type="GO" id="GO:0002181">
    <property type="term" value="P:cytoplasmic translation"/>
    <property type="evidence" value="ECO:0007669"/>
    <property type="project" value="TreeGrafter"/>
</dbReference>
<evidence type="ECO:0000313" key="7">
    <source>
        <dbReference type="Proteomes" id="UP000568158"/>
    </source>
</evidence>
<dbReference type="Gene3D" id="4.10.830.10">
    <property type="entry name" value="30s Ribosomal Protein S14, Chain N"/>
    <property type="match status" value="1"/>
</dbReference>
<dbReference type="Proteomes" id="UP000568158">
    <property type="component" value="Unassembled WGS sequence"/>
</dbReference>
<dbReference type="GO" id="GO:0008270">
    <property type="term" value="F:zinc ion binding"/>
    <property type="evidence" value="ECO:0007669"/>
    <property type="project" value="InterPro"/>
</dbReference>
<dbReference type="GO" id="GO:0003735">
    <property type="term" value="F:structural constituent of ribosome"/>
    <property type="evidence" value="ECO:0007669"/>
    <property type="project" value="InterPro"/>
</dbReference>
<evidence type="ECO:0000256" key="5">
    <source>
        <dbReference type="ARBA" id="ARBA00023274"/>
    </source>
</evidence>
<dbReference type="GO" id="GO:0022627">
    <property type="term" value="C:cytosolic small ribosomal subunit"/>
    <property type="evidence" value="ECO:0007669"/>
    <property type="project" value="TreeGrafter"/>
</dbReference>
<dbReference type="PANTHER" id="PTHR12010:SF2">
    <property type="entry name" value="40S RIBOSOMAL PROTEIN S29"/>
    <property type="match status" value="1"/>
</dbReference>
<keyword evidence="5" id="KW-0687">Ribonucleoprotein</keyword>
<proteinExistence type="inferred from homology"/>
<dbReference type="NCBIfam" id="NF004424">
    <property type="entry name" value="PRK05766.1"/>
    <property type="match status" value="1"/>
</dbReference>
<dbReference type="InterPro" id="IPR018271">
    <property type="entry name" value="Ribosomal_uS14_CS"/>
</dbReference>
<accession>A0A8H6BAY7</accession>
<dbReference type="PROSITE" id="PS00527">
    <property type="entry name" value="RIBOSOMAL_S14"/>
    <property type="match status" value="1"/>
</dbReference>
<protein>
    <recommendedName>
        <fullName evidence="8">40S ribosomal protein S29</fullName>
    </recommendedName>
</protein>